<evidence type="ECO:0000256" key="3">
    <source>
        <dbReference type="ARBA" id="ARBA00023274"/>
    </source>
</evidence>
<dbReference type="PANTHER" id="PTHR10965">
    <property type="entry name" value="60S RIBOSOMAL PROTEIN L38"/>
    <property type="match status" value="1"/>
</dbReference>
<dbReference type="GO" id="GO:0022625">
    <property type="term" value="C:cytosolic large ribosomal subunit"/>
    <property type="evidence" value="ECO:0007669"/>
    <property type="project" value="TreeGrafter"/>
</dbReference>
<comment type="similarity">
    <text evidence="1 4">Belongs to the eukaryotic ribosomal protein eL38 family.</text>
</comment>
<keyword evidence="3 4" id="KW-0687">Ribonucleoprotein</keyword>
<dbReference type="InterPro" id="IPR038464">
    <property type="entry name" value="Ribosomal_eL38_sf"/>
</dbReference>
<name>A0AAF0AV27_9SCHI</name>
<keyword evidence="6" id="KW-1185">Reference proteome</keyword>
<evidence type="ECO:0000313" key="5">
    <source>
        <dbReference type="EMBL" id="WBW71510.1"/>
    </source>
</evidence>
<organism evidence="5 6">
    <name type="scientific">Schizosaccharomyces osmophilus</name>
    <dbReference type="NCBI Taxonomy" id="2545709"/>
    <lineage>
        <taxon>Eukaryota</taxon>
        <taxon>Fungi</taxon>
        <taxon>Dikarya</taxon>
        <taxon>Ascomycota</taxon>
        <taxon>Taphrinomycotina</taxon>
        <taxon>Schizosaccharomycetes</taxon>
        <taxon>Schizosaccharomycetales</taxon>
        <taxon>Schizosaccharomycetaceae</taxon>
        <taxon>Schizosaccharomyces</taxon>
    </lineage>
</organism>
<evidence type="ECO:0000256" key="4">
    <source>
        <dbReference type="RuleBase" id="RU003445"/>
    </source>
</evidence>
<dbReference type="GeneID" id="80875287"/>
<dbReference type="Proteomes" id="UP001212411">
    <property type="component" value="Chromosome 1"/>
</dbReference>
<evidence type="ECO:0000256" key="2">
    <source>
        <dbReference type="ARBA" id="ARBA00022980"/>
    </source>
</evidence>
<dbReference type="AlphaFoldDB" id="A0AAF0AV27"/>
<keyword evidence="2 4" id="KW-0689">Ribosomal protein</keyword>
<dbReference type="RefSeq" id="XP_056035753.1">
    <property type="nucleotide sequence ID" value="XM_056180598.1"/>
</dbReference>
<accession>A0AAF0AV27</accession>
<evidence type="ECO:0000256" key="1">
    <source>
        <dbReference type="ARBA" id="ARBA00007803"/>
    </source>
</evidence>
<dbReference type="FunFam" id="3.30.720.90:FF:000001">
    <property type="entry name" value="60S ribosomal protein L38"/>
    <property type="match status" value="1"/>
</dbReference>
<dbReference type="KEGG" id="som:SOMG_01805"/>
<gene>
    <name evidence="5" type="primary">rpl3802</name>
    <name evidence="5" type="ORF">SOMG_01805</name>
</gene>
<dbReference type="GO" id="GO:0003735">
    <property type="term" value="F:structural constituent of ribosome"/>
    <property type="evidence" value="ECO:0007669"/>
    <property type="project" value="InterPro"/>
</dbReference>
<dbReference type="GO" id="GO:0022618">
    <property type="term" value="P:protein-RNA complex assembly"/>
    <property type="evidence" value="ECO:0007669"/>
    <property type="project" value="TreeGrafter"/>
</dbReference>
<dbReference type="PANTHER" id="PTHR10965:SF0">
    <property type="entry name" value="LARGE RIBOSOMAL SUBUNIT PROTEIN EL38"/>
    <property type="match status" value="1"/>
</dbReference>
<dbReference type="GO" id="GO:0006412">
    <property type="term" value="P:translation"/>
    <property type="evidence" value="ECO:0007669"/>
    <property type="project" value="InterPro"/>
</dbReference>
<proteinExistence type="inferred from homology"/>
<evidence type="ECO:0000313" key="6">
    <source>
        <dbReference type="Proteomes" id="UP001212411"/>
    </source>
</evidence>
<dbReference type="Pfam" id="PF01781">
    <property type="entry name" value="Ribosomal_L38e"/>
    <property type="match status" value="1"/>
</dbReference>
<dbReference type="Gene3D" id="3.30.720.90">
    <property type="match status" value="1"/>
</dbReference>
<sequence>MVYRTQRNNSTRFCAQQVTQQVDKMPRQVTDIKLFLQLAHRGDATSARVKKNQNKDVKFKLRCSKYLYTLVVADAKKAEKLRQSLPPALTVAEVGKKA</sequence>
<dbReference type="EMBL" id="CP115611">
    <property type="protein sequence ID" value="WBW71510.1"/>
    <property type="molecule type" value="Genomic_DNA"/>
</dbReference>
<protein>
    <submittedName>
        <fullName evidence="5">60S ribosomal protein L38</fullName>
    </submittedName>
</protein>
<reference evidence="5 6" key="1">
    <citation type="journal article" date="2023" name="G3 (Bethesda)">
        <title>A high-quality reference genome for the fission yeast Schizosaccharomyces osmophilus.</title>
        <authorList>
            <person name="Jia G.S."/>
            <person name="Zhang W.C."/>
            <person name="Liang Y."/>
            <person name="Liu X.H."/>
            <person name="Rhind N."/>
            <person name="Pidoux A."/>
            <person name="Brysch-Herzberg M."/>
            <person name="Du L.L."/>
        </authorList>
    </citation>
    <scope>NUCLEOTIDE SEQUENCE [LARGE SCALE GENOMIC DNA]</scope>
    <source>
        <strain evidence="5 6">CBS 15793</strain>
    </source>
</reference>
<dbReference type="InterPro" id="IPR002675">
    <property type="entry name" value="Ribosomal_eL38"/>
</dbReference>